<dbReference type="InterPro" id="IPR002694">
    <property type="entry name" value="Znf_CHC2"/>
</dbReference>
<evidence type="ECO:0000256" key="1">
    <source>
        <dbReference type="ARBA" id="ARBA00022723"/>
    </source>
</evidence>
<evidence type="ECO:0000259" key="4">
    <source>
        <dbReference type="Pfam" id="PF01807"/>
    </source>
</evidence>
<feature type="non-terminal residue" evidence="5">
    <location>
        <position position="36"/>
    </location>
</feature>
<name>A0A0G1NPG9_9BACT</name>
<dbReference type="Proteomes" id="UP000034643">
    <property type="component" value="Unassembled WGS sequence"/>
</dbReference>
<evidence type="ECO:0000313" key="5">
    <source>
        <dbReference type="EMBL" id="KKU22192.1"/>
    </source>
</evidence>
<accession>A0A0G1NPG9</accession>
<dbReference type="SUPFAM" id="SSF57783">
    <property type="entry name" value="Zinc beta-ribbon"/>
    <property type="match status" value="1"/>
</dbReference>
<reference evidence="5 6" key="1">
    <citation type="journal article" date="2015" name="Nature">
        <title>rRNA introns, odd ribosomes, and small enigmatic genomes across a large radiation of phyla.</title>
        <authorList>
            <person name="Brown C.T."/>
            <person name="Hug L.A."/>
            <person name="Thomas B.C."/>
            <person name="Sharon I."/>
            <person name="Castelle C.J."/>
            <person name="Singh A."/>
            <person name="Wilkins M.J."/>
            <person name="Williams K.H."/>
            <person name="Banfield J.F."/>
        </authorList>
    </citation>
    <scope>NUCLEOTIDE SEQUENCE [LARGE SCALE GENOMIC DNA]</scope>
</reference>
<organism evidence="5 6">
    <name type="scientific">Candidatus Woesebacteria bacterium GW2011_GWF1_46_13</name>
    <dbReference type="NCBI Taxonomy" id="1618602"/>
    <lineage>
        <taxon>Bacteria</taxon>
        <taxon>Candidatus Woeseibacteriota</taxon>
    </lineage>
</organism>
<sequence>MADQVDEVKQKTDIVSLIGEYVQLKKAGRNYRALCP</sequence>
<keyword evidence="3" id="KW-0862">Zinc</keyword>
<dbReference type="InterPro" id="IPR050219">
    <property type="entry name" value="DnaG_primase"/>
</dbReference>
<dbReference type="GO" id="GO:0006269">
    <property type="term" value="P:DNA replication, synthesis of primer"/>
    <property type="evidence" value="ECO:0007669"/>
    <property type="project" value="TreeGrafter"/>
</dbReference>
<evidence type="ECO:0000256" key="2">
    <source>
        <dbReference type="ARBA" id="ARBA00022771"/>
    </source>
</evidence>
<proteinExistence type="predicted"/>
<dbReference type="AlphaFoldDB" id="A0A0G1NPG9"/>
<keyword evidence="1" id="KW-0479">Metal-binding</keyword>
<comment type="caution">
    <text evidence="5">The sequence shown here is derived from an EMBL/GenBank/DDBJ whole genome shotgun (WGS) entry which is preliminary data.</text>
</comment>
<dbReference type="GO" id="GO:0003677">
    <property type="term" value="F:DNA binding"/>
    <property type="evidence" value="ECO:0007669"/>
    <property type="project" value="InterPro"/>
</dbReference>
<evidence type="ECO:0000256" key="3">
    <source>
        <dbReference type="ARBA" id="ARBA00022833"/>
    </source>
</evidence>
<dbReference type="InterPro" id="IPR036977">
    <property type="entry name" value="DNA_primase_Znf_CHC2"/>
</dbReference>
<dbReference type="GO" id="GO:0008270">
    <property type="term" value="F:zinc ion binding"/>
    <property type="evidence" value="ECO:0007669"/>
    <property type="project" value="UniProtKB-KW"/>
</dbReference>
<dbReference type="PANTHER" id="PTHR30313">
    <property type="entry name" value="DNA PRIMASE"/>
    <property type="match status" value="1"/>
</dbReference>
<feature type="domain" description="Zinc finger CHC2-type" evidence="4">
    <location>
        <begin position="3"/>
        <end position="36"/>
    </location>
</feature>
<gene>
    <name evidence="5" type="ORF">UX34_C0032G0011</name>
</gene>
<keyword evidence="2" id="KW-0863">Zinc-finger</keyword>
<dbReference type="GO" id="GO:0003899">
    <property type="term" value="F:DNA-directed RNA polymerase activity"/>
    <property type="evidence" value="ECO:0007669"/>
    <property type="project" value="InterPro"/>
</dbReference>
<dbReference type="PANTHER" id="PTHR30313:SF2">
    <property type="entry name" value="DNA PRIMASE"/>
    <property type="match status" value="1"/>
</dbReference>
<dbReference type="Pfam" id="PF01807">
    <property type="entry name" value="Zn_ribbon_DnaG"/>
    <property type="match status" value="1"/>
</dbReference>
<dbReference type="EMBL" id="LCLV01000032">
    <property type="protein sequence ID" value="KKU22192.1"/>
    <property type="molecule type" value="Genomic_DNA"/>
</dbReference>
<protein>
    <submittedName>
        <fullName evidence="5">Primase protein</fullName>
    </submittedName>
</protein>
<evidence type="ECO:0000313" key="6">
    <source>
        <dbReference type="Proteomes" id="UP000034643"/>
    </source>
</evidence>
<dbReference type="GO" id="GO:0005737">
    <property type="term" value="C:cytoplasm"/>
    <property type="evidence" value="ECO:0007669"/>
    <property type="project" value="TreeGrafter"/>
</dbReference>
<dbReference type="Gene3D" id="3.90.580.10">
    <property type="entry name" value="Zinc finger, CHC2-type domain"/>
    <property type="match status" value="1"/>
</dbReference>